<dbReference type="EMBL" id="ABCJ01000015">
    <property type="protein sequence ID" value="EDM22946.1"/>
    <property type="molecule type" value="Genomic_DNA"/>
</dbReference>
<keyword evidence="1" id="KW-1133">Transmembrane helix</keyword>
<reference evidence="2 4" key="1">
    <citation type="journal article" date="2011" name="Stand. Genomic Sci.">
        <title>Draft genome sequence of Caminibacter mediatlanticus strain TB-2, an epsilonproteobacterium isolated from a deep-sea hydrothermal vent.</title>
        <authorList>
            <person name="Giovannelli D."/>
            <person name="Ferriera S."/>
            <person name="Johnson J."/>
            <person name="Kravitz S."/>
            <person name="Perez-Rodriguez I."/>
            <person name="Ricci J."/>
            <person name="O'Brien C."/>
            <person name="Voordeckers J.W."/>
            <person name="Bini E."/>
            <person name="Vetriani C."/>
        </authorList>
    </citation>
    <scope>NUCLEOTIDE SEQUENCE [LARGE SCALE GENOMIC DNA]</scope>
    <source>
        <strain evidence="2 4">TB-2</strain>
    </source>
</reference>
<evidence type="ECO:0000313" key="3">
    <source>
        <dbReference type="EMBL" id="EDM22946.1"/>
    </source>
</evidence>
<organism evidence="2 4">
    <name type="scientific">Caminibacter mediatlanticus TB-2</name>
    <dbReference type="NCBI Taxonomy" id="391592"/>
    <lineage>
        <taxon>Bacteria</taxon>
        <taxon>Pseudomonadati</taxon>
        <taxon>Campylobacterota</taxon>
        <taxon>Epsilonproteobacteria</taxon>
        <taxon>Nautiliales</taxon>
        <taxon>Nautiliaceae</taxon>
        <taxon>Caminibacter</taxon>
    </lineage>
</organism>
<feature type="transmembrane region" description="Helical" evidence="1">
    <location>
        <begin position="6"/>
        <end position="22"/>
    </location>
</feature>
<gene>
    <name evidence="3" type="ORF">CMTB2_05557</name>
    <name evidence="2" type="ORF">CMTB2_09251</name>
</gene>
<evidence type="ECO:0000256" key="1">
    <source>
        <dbReference type="SAM" id="Phobius"/>
    </source>
</evidence>
<keyword evidence="1" id="KW-0472">Membrane</keyword>
<accession>A0AAI9AFT9</accession>
<dbReference type="AlphaFoldDB" id="A0AAI9AFT9"/>
<evidence type="ECO:0000313" key="4">
    <source>
        <dbReference type="Proteomes" id="UP000003288"/>
    </source>
</evidence>
<protein>
    <submittedName>
        <fullName evidence="2">Uncharacterized protein</fullName>
    </submittedName>
</protein>
<dbReference type="EMBL" id="ABCJ01000034">
    <property type="protein sequence ID" value="EDM22825.1"/>
    <property type="molecule type" value="Genomic_DNA"/>
</dbReference>
<dbReference type="Proteomes" id="UP000003288">
    <property type="component" value="Unassembled WGS sequence"/>
</dbReference>
<proteinExistence type="predicted"/>
<keyword evidence="1" id="KW-0812">Transmembrane</keyword>
<sequence length="26" mass="2951">MDRNIVSILIGIAIIILAYYLHSKGY</sequence>
<comment type="caution">
    <text evidence="2">The sequence shown here is derived from an EMBL/GenBank/DDBJ whole genome shotgun (WGS) entry which is preliminary data.</text>
</comment>
<name>A0AAI9AFT9_9BACT</name>
<evidence type="ECO:0000313" key="2">
    <source>
        <dbReference type="EMBL" id="EDM22825.1"/>
    </source>
</evidence>